<gene>
    <name evidence="4" type="ORF">Rmf_51080</name>
</gene>
<keyword evidence="5" id="KW-1185">Reference proteome</keyword>
<reference evidence="4 5" key="1">
    <citation type="journal article" date="2016" name="Microbes Environ.">
        <title>Phylogenetically diverse aerobic anoxygenic phototrophic bacteria isolated from epilithic biofilms in Tama river, Japan.</title>
        <authorList>
            <person name="Hirose S."/>
            <person name="Matsuura K."/>
            <person name="Haruta S."/>
        </authorList>
    </citation>
    <scope>NUCLEOTIDE SEQUENCE [LARGE SCALE GENOMIC DNA]</scope>
    <source>
        <strain evidence="4 5">S08</strain>
    </source>
</reference>
<dbReference type="InterPro" id="IPR000182">
    <property type="entry name" value="GNAT_dom"/>
</dbReference>
<dbReference type="SUPFAM" id="SSF55729">
    <property type="entry name" value="Acyl-CoA N-acyltransferases (Nat)"/>
    <property type="match status" value="1"/>
</dbReference>
<sequence length="125" mass="13462">MRENLLSDPGRVTLRDYQDHLGPAGQTWVHEEDGVILGFSAATRATATIWALFIHPDHEGRGIGRGLLDCAVDWLWSQGAAEVGLTTGAGTRAEGFYRAAGWREASTTNGEIQFILPAAPLAPHP</sequence>
<dbReference type="EMBL" id="AP025637">
    <property type="protein sequence ID" value="BDG75179.1"/>
    <property type="molecule type" value="Genomic_DNA"/>
</dbReference>
<dbReference type="PROSITE" id="PS51186">
    <property type="entry name" value="GNAT"/>
    <property type="match status" value="1"/>
</dbReference>
<evidence type="ECO:0000313" key="4">
    <source>
        <dbReference type="EMBL" id="BDG75179.1"/>
    </source>
</evidence>
<name>A0ABM7YAU9_9PROT</name>
<feature type="domain" description="N-acetyltransferase" evidence="3">
    <location>
        <begin position="1"/>
        <end position="122"/>
    </location>
</feature>
<dbReference type="InterPro" id="IPR016181">
    <property type="entry name" value="Acyl_CoA_acyltransferase"/>
</dbReference>
<dbReference type="Gene3D" id="3.40.630.30">
    <property type="match status" value="1"/>
</dbReference>
<evidence type="ECO:0000256" key="2">
    <source>
        <dbReference type="ARBA" id="ARBA00023315"/>
    </source>
</evidence>
<evidence type="ECO:0000313" key="5">
    <source>
        <dbReference type="Proteomes" id="UP000831327"/>
    </source>
</evidence>
<dbReference type="Pfam" id="PF00583">
    <property type="entry name" value="Acetyltransf_1"/>
    <property type="match status" value="1"/>
</dbReference>
<accession>A0ABM7YAU9</accession>
<dbReference type="CDD" id="cd04301">
    <property type="entry name" value="NAT_SF"/>
    <property type="match status" value="1"/>
</dbReference>
<evidence type="ECO:0000256" key="1">
    <source>
        <dbReference type="ARBA" id="ARBA00022679"/>
    </source>
</evidence>
<dbReference type="InterPro" id="IPR050832">
    <property type="entry name" value="Bact_Acetyltransf"/>
</dbReference>
<proteinExistence type="predicted"/>
<keyword evidence="2" id="KW-0012">Acyltransferase</keyword>
<protein>
    <recommendedName>
        <fullName evidence="3">N-acetyltransferase domain-containing protein</fullName>
    </recommendedName>
</protein>
<evidence type="ECO:0000259" key="3">
    <source>
        <dbReference type="PROSITE" id="PS51186"/>
    </source>
</evidence>
<dbReference type="Proteomes" id="UP000831327">
    <property type="component" value="Chromosome"/>
</dbReference>
<keyword evidence="1" id="KW-0808">Transferase</keyword>
<dbReference type="PANTHER" id="PTHR43877">
    <property type="entry name" value="AMINOALKYLPHOSPHONATE N-ACETYLTRANSFERASE-RELATED-RELATED"/>
    <property type="match status" value="1"/>
</dbReference>
<organism evidence="4 5">
    <name type="scientific">Roseomonas fluvialis</name>
    <dbReference type="NCBI Taxonomy" id="1750527"/>
    <lineage>
        <taxon>Bacteria</taxon>
        <taxon>Pseudomonadati</taxon>
        <taxon>Pseudomonadota</taxon>
        <taxon>Alphaproteobacteria</taxon>
        <taxon>Acetobacterales</taxon>
        <taxon>Roseomonadaceae</taxon>
        <taxon>Roseomonas</taxon>
    </lineage>
</organism>